<proteinExistence type="predicted"/>
<dbReference type="InterPro" id="IPR011990">
    <property type="entry name" value="TPR-like_helical_dom_sf"/>
</dbReference>
<evidence type="ECO:0000313" key="2">
    <source>
        <dbReference type="EMBL" id="RYR33569.1"/>
    </source>
</evidence>
<organism evidence="2 3">
    <name type="scientific">Arachis hypogaea</name>
    <name type="common">Peanut</name>
    <dbReference type="NCBI Taxonomy" id="3818"/>
    <lineage>
        <taxon>Eukaryota</taxon>
        <taxon>Viridiplantae</taxon>
        <taxon>Streptophyta</taxon>
        <taxon>Embryophyta</taxon>
        <taxon>Tracheophyta</taxon>
        <taxon>Spermatophyta</taxon>
        <taxon>Magnoliopsida</taxon>
        <taxon>eudicotyledons</taxon>
        <taxon>Gunneridae</taxon>
        <taxon>Pentapetalae</taxon>
        <taxon>rosids</taxon>
        <taxon>fabids</taxon>
        <taxon>Fabales</taxon>
        <taxon>Fabaceae</taxon>
        <taxon>Papilionoideae</taxon>
        <taxon>50 kb inversion clade</taxon>
        <taxon>dalbergioids sensu lato</taxon>
        <taxon>Dalbergieae</taxon>
        <taxon>Pterocarpus clade</taxon>
        <taxon>Arachis</taxon>
    </lineage>
</organism>
<dbReference type="Proteomes" id="UP000289738">
    <property type="component" value="Chromosome A10"/>
</dbReference>
<name>A0A445B4H7_ARAHY</name>
<comment type="caution">
    <text evidence="2">The sequence shown here is derived from an EMBL/GenBank/DDBJ whole genome shotgun (WGS) entry which is preliminary data.</text>
</comment>
<feature type="compositionally biased region" description="Basic residues" evidence="1">
    <location>
        <begin position="56"/>
        <end position="65"/>
    </location>
</feature>
<evidence type="ECO:0000256" key="1">
    <source>
        <dbReference type="SAM" id="MobiDB-lite"/>
    </source>
</evidence>
<evidence type="ECO:0000313" key="3">
    <source>
        <dbReference type="Proteomes" id="UP000289738"/>
    </source>
</evidence>
<evidence type="ECO:0008006" key="4">
    <source>
        <dbReference type="Google" id="ProtNLM"/>
    </source>
</evidence>
<dbReference type="InterPro" id="IPR044578">
    <property type="entry name" value="BIR6-like"/>
</dbReference>
<dbReference type="GO" id="GO:0008380">
    <property type="term" value="P:RNA splicing"/>
    <property type="evidence" value="ECO:0007669"/>
    <property type="project" value="InterPro"/>
</dbReference>
<dbReference type="STRING" id="3818.A0A445B4H7"/>
<feature type="compositionally biased region" description="Polar residues" evidence="1">
    <location>
        <begin position="1"/>
        <end position="13"/>
    </location>
</feature>
<gene>
    <name evidence="2" type="ORF">Ahy_A10g048174</name>
</gene>
<dbReference type="AlphaFoldDB" id="A0A445B4H7"/>
<sequence>MRSGKDAQQQQDTYDPKPPINEQKHPKRNSRKTNLERRRGITKNFLRENEDEATQKKKQKRKKRKDFCTSAQVEVGHCPKRSLDLTFSPKRSLDLTLTFLPHSPHACTHCPSPPQPAAEEDANTVAKLVLQSDPKTLAKPTFQWSPHLVDRVLKLLWHHGPKALQFFNALFHHPSYIHSPSSFDHVVDIAARMRDYQAAWALVVCMCSLRIGPTSKTLTILAECYASAGKAHQAVNVFLSMHHVSLLHCSINPK</sequence>
<dbReference type="PANTHER" id="PTHR47003:SF2">
    <property type="entry name" value="OS01G0970900 PROTEIN"/>
    <property type="match status" value="1"/>
</dbReference>
<accession>A0A445B4H7</accession>
<protein>
    <recommendedName>
        <fullName evidence="4">Pentatricopeptide repeat-containing protein</fullName>
    </recommendedName>
</protein>
<dbReference type="EMBL" id="SDMP01000010">
    <property type="protein sequence ID" value="RYR33569.1"/>
    <property type="molecule type" value="Genomic_DNA"/>
</dbReference>
<dbReference type="Gene3D" id="1.25.40.10">
    <property type="entry name" value="Tetratricopeptide repeat domain"/>
    <property type="match status" value="1"/>
</dbReference>
<keyword evidence="3" id="KW-1185">Reference proteome</keyword>
<reference evidence="2 3" key="1">
    <citation type="submission" date="2019-01" db="EMBL/GenBank/DDBJ databases">
        <title>Sequencing of cultivated peanut Arachis hypogaea provides insights into genome evolution and oil improvement.</title>
        <authorList>
            <person name="Chen X."/>
        </authorList>
    </citation>
    <scope>NUCLEOTIDE SEQUENCE [LARGE SCALE GENOMIC DNA]</scope>
    <source>
        <strain evidence="3">cv. Fuhuasheng</strain>
        <tissue evidence="2">Leaves</tissue>
    </source>
</reference>
<dbReference type="PANTHER" id="PTHR47003">
    <property type="entry name" value="OS01G0970900 PROTEIN"/>
    <property type="match status" value="1"/>
</dbReference>
<feature type="region of interest" description="Disordered" evidence="1">
    <location>
        <begin position="1"/>
        <end position="70"/>
    </location>
</feature>